<feature type="compositionally biased region" description="Low complexity" evidence="1">
    <location>
        <begin position="54"/>
        <end position="70"/>
    </location>
</feature>
<reference evidence="4" key="1">
    <citation type="submission" date="2016-05" db="EMBL/GenBank/DDBJ databases">
        <title>Comparative genomics of biotechnologically important yeasts.</title>
        <authorList>
            <consortium name="DOE Joint Genome Institute"/>
            <person name="Riley R."/>
            <person name="Haridas S."/>
            <person name="Wolfe K.H."/>
            <person name="Lopes M.R."/>
            <person name="Hittinger C.T."/>
            <person name="Goker M."/>
            <person name="Salamov A."/>
            <person name="Wisecaver J."/>
            <person name="Long T.M."/>
            <person name="Aerts A.L."/>
            <person name="Barry K."/>
            <person name="Choi C."/>
            <person name="Clum A."/>
            <person name="Coughlan A.Y."/>
            <person name="Deshpande S."/>
            <person name="Douglass A.P."/>
            <person name="Hanson S.J."/>
            <person name="Klenk H.-P."/>
            <person name="Labutti K."/>
            <person name="Lapidus A."/>
            <person name="Lindquist E."/>
            <person name="Lipzen A."/>
            <person name="Meier-Kolthoff J.P."/>
            <person name="Ohm R.A."/>
            <person name="Otillar R.P."/>
            <person name="Pangilinan J."/>
            <person name="Peng Y."/>
            <person name="Rokas A."/>
            <person name="Rosa C.A."/>
            <person name="Scheuner C."/>
            <person name="Sibirny A.A."/>
            <person name="Slot J.C."/>
            <person name="Stielow J.B."/>
            <person name="Sun H."/>
            <person name="Kurtzman C.P."/>
            <person name="Blackwell M."/>
            <person name="Grigoriev I.V."/>
            <person name="Jeffries T.W."/>
        </authorList>
    </citation>
    <scope>NUCLEOTIDE SEQUENCE [LARGE SCALE GENOMIC DNA]</scope>
    <source>
        <strain evidence="4">NRRL Y-12698</strain>
    </source>
</reference>
<accession>A0A1E3QWX7</accession>
<feature type="signal peptide" evidence="2">
    <location>
        <begin position="1"/>
        <end position="18"/>
    </location>
</feature>
<organism evidence="3 4">
    <name type="scientific">Babjeviella inositovora NRRL Y-12698</name>
    <dbReference type="NCBI Taxonomy" id="984486"/>
    <lineage>
        <taxon>Eukaryota</taxon>
        <taxon>Fungi</taxon>
        <taxon>Dikarya</taxon>
        <taxon>Ascomycota</taxon>
        <taxon>Saccharomycotina</taxon>
        <taxon>Pichiomycetes</taxon>
        <taxon>Serinales incertae sedis</taxon>
        <taxon>Babjeviella</taxon>
    </lineage>
</organism>
<sequence length="184" mass="18942">MKLSDLYLISSLVVGSLAYPVRHQHRHKREADIVTEFNTQIVTVTTAIAAAPSTSVTPPATTSATTASTPQLASNGAGETTSLSTIYTTSYITLDDSEVSSYLAQLAQSQASTTSIAIVNKGVHVSHITTSSAPVVTTSQEVSSSSASTSLTQSSFAAAVSTETGVAAYAVKGKGITYSPYADD</sequence>
<evidence type="ECO:0000313" key="3">
    <source>
        <dbReference type="EMBL" id="ODQ82185.1"/>
    </source>
</evidence>
<evidence type="ECO:0000256" key="1">
    <source>
        <dbReference type="SAM" id="MobiDB-lite"/>
    </source>
</evidence>
<keyword evidence="2" id="KW-0732">Signal</keyword>
<keyword evidence="4" id="KW-1185">Reference proteome</keyword>
<dbReference type="GeneID" id="30150024"/>
<dbReference type="EMBL" id="KV454426">
    <property type="protein sequence ID" value="ODQ82185.1"/>
    <property type="molecule type" value="Genomic_DNA"/>
</dbReference>
<feature type="chain" id="PRO_5009134430" evidence="2">
    <location>
        <begin position="19"/>
        <end position="184"/>
    </location>
</feature>
<proteinExistence type="predicted"/>
<dbReference type="RefSeq" id="XP_018987513.1">
    <property type="nucleotide sequence ID" value="XM_019132171.1"/>
</dbReference>
<dbReference type="AlphaFoldDB" id="A0A1E3QWX7"/>
<feature type="region of interest" description="Disordered" evidence="1">
    <location>
        <begin position="54"/>
        <end position="78"/>
    </location>
</feature>
<protein>
    <submittedName>
        <fullName evidence="3">Uncharacterized protein</fullName>
    </submittedName>
</protein>
<name>A0A1E3QWX7_9ASCO</name>
<dbReference type="Proteomes" id="UP000094336">
    <property type="component" value="Unassembled WGS sequence"/>
</dbReference>
<feature type="non-terminal residue" evidence="3">
    <location>
        <position position="184"/>
    </location>
</feature>
<evidence type="ECO:0000256" key="2">
    <source>
        <dbReference type="SAM" id="SignalP"/>
    </source>
</evidence>
<gene>
    <name evidence="3" type="ORF">BABINDRAFT_5190</name>
</gene>
<evidence type="ECO:0000313" key="4">
    <source>
        <dbReference type="Proteomes" id="UP000094336"/>
    </source>
</evidence>